<gene>
    <name evidence="12" type="primary">secG</name>
    <name evidence="12" type="ORF">ENV70_07205</name>
</gene>
<keyword evidence="8 10" id="KW-0811">Translocation</keyword>
<dbReference type="PRINTS" id="PR01651">
    <property type="entry name" value="SECGEXPORT"/>
</dbReference>
<dbReference type="InterPro" id="IPR004692">
    <property type="entry name" value="SecG"/>
</dbReference>
<evidence type="ECO:0000256" key="7">
    <source>
        <dbReference type="ARBA" id="ARBA00022989"/>
    </source>
</evidence>
<keyword evidence="7 10" id="KW-1133">Transmembrane helix</keyword>
<protein>
    <recommendedName>
        <fullName evidence="10">Protein-export membrane protein SecG</fullName>
    </recommendedName>
</protein>
<evidence type="ECO:0000313" key="12">
    <source>
        <dbReference type="EMBL" id="HHS63375.1"/>
    </source>
</evidence>
<dbReference type="EMBL" id="DTHJ01000145">
    <property type="protein sequence ID" value="HHS63375.1"/>
    <property type="molecule type" value="Genomic_DNA"/>
</dbReference>
<dbReference type="Pfam" id="PF03840">
    <property type="entry name" value="SecG"/>
    <property type="match status" value="1"/>
</dbReference>
<keyword evidence="5 10" id="KW-0812">Transmembrane</keyword>
<evidence type="ECO:0000256" key="2">
    <source>
        <dbReference type="ARBA" id="ARBA00008445"/>
    </source>
</evidence>
<evidence type="ECO:0000256" key="9">
    <source>
        <dbReference type="ARBA" id="ARBA00023136"/>
    </source>
</evidence>
<dbReference type="GO" id="GO:0005886">
    <property type="term" value="C:plasma membrane"/>
    <property type="evidence" value="ECO:0007669"/>
    <property type="project" value="UniProtKB-SubCell"/>
</dbReference>
<evidence type="ECO:0000256" key="3">
    <source>
        <dbReference type="ARBA" id="ARBA00022448"/>
    </source>
</evidence>
<keyword evidence="9 10" id="KW-0472">Membrane</keyword>
<feature type="region of interest" description="Disordered" evidence="11">
    <location>
        <begin position="94"/>
        <end position="115"/>
    </location>
</feature>
<evidence type="ECO:0000256" key="6">
    <source>
        <dbReference type="ARBA" id="ARBA00022927"/>
    </source>
</evidence>
<dbReference type="PANTHER" id="PTHR34182:SF1">
    <property type="entry name" value="PROTEIN-EXPORT MEMBRANE PROTEIN SECG"/>
    <property type="match status" value="1"/>
</dbReference>
<dbReference type="GO" id="GO:0009306">
    <property type="term" value="P:protein secretion"/>
    <property type="evidence" value="ECO:0007669"/>
    <property type="project" value="UniProtKB-UniRule"/>
</dbReference>
<evidence type="ECO:0000256" key="10">
    <source>
        <dbReference type="RuleBase" id="RU365087"/>
    </source>
</evidence>
<name>A0A7C6AHH6_UNCW3</name>
<dbReference type="GO" id="GO:0015450">
    <property type="term" value="F:protein-transporting ATPase activity"/>
    <property type="evidence" value="ECO:0007669"/>
    <property type="project" value="UniProtKB-UniRule"/>
</dbReference>
<comment type="similarity">
    <text evidence="2 10">Belongs to the SecG family.</text>
</comment>
<sequence length="115" mass="11941">MYGIIFALHVLICILLIIVVLLQQTRGAGMSSVFGGGGGTDSLFGGKGATPFFIKLTSGLAIGFFLTSLFLVLLSRRPVAKTAVDKGLETEVPAAPVSPAPEEQMPVIPKEPGGK</sequence>
<keyword evidence="3 10" id="KW-0813">Transport</keyword>
<evidence type="ECO:0000256" key="4">
    <source>
        <dbReference type="ARBA" id="ARBA00022475"/>
    </source>
</evidence>
<keyword evidence="4 10" id="KW-1003">Cell membrane</keyword>
<feature type="transmembrane region" description="Helical" evidence="10">
    <location>
        <begin position="51"/>
        <end position="74"/>
    </location>
</feature>
<comment type="caution">
    <text evidence="12">The sequence shown here is derived from an EMBL/GenBank/DDBJ whole genome shotgun (WGS) entry which is preliminary data.</text>
</comment>
<evidence type="ECO:0000256" key="8">
    <source>
        <dbReference type="ARBA" id="ARBA00023010"/>
    </source>
</evidence>
<comment type="function">
    <text evidence="10">Involved in protein export. Participates in an early event of protein translocation.</text>
</comment>
<dbReference type="PANTHER" id="PTHR34182">
    <property type="entry name" value="PROTEIN-EXPORT MEMBRANE PROTEIN SECG"/>
    <property type="match status" value="1"/>
</dbReference>
<evidence type="ECO:0000256" key="11">
    <source>
        <dbReference type="SAM" id="MobiDB-lite"/>
    </source>
</evidence>
<dbReference type="GO" id="GO:0043952">
    <property type="term" value="P:protein transport by the Sec complex"/>
    <property type="evidence" value="ECO:0007669"/>
    <property type="project" value="TreeGrafter"/>
</dbReference>
<reference evidence="12" key="1">
    <citation type="journal article" date="2020" name="mSystems">
        <title>Genome- and Community-Level Interaction Insights into Carbon Utilization and Element Cycling Functions of Hydrothermarchaeota in Hydrothermal Sediment.</title>
        <authorList>
            <person name="Zhou Z."/>
            <person name="Liu Y."/>
            <person name="Xu W."/>
            <person name="Pan J."/>
            <person name="Luo Z.H."/>
            <person name="Li M."/>
        </authorList>
    </citation>
    <scope>NUCLEOTIDE SEQUENCE [LARGE SCALE GENOMIC DNA]</scope>
    <source>
        <strain evidence="12">SpSt-783</strain>
    </source>
</reference>
<organism evidence="12">
    <name type="scientific">candidate division WOR-3 bacterium</name>
    <dbReference type="NCBI Taxonomy" id="2052148"/>
    <lineage>
        <taxon>Bacteria</taxon>
        <taxon>Bacteria division WOR-3</taxon>
    </lineage>
</organism>
<feature type="compositionally biased region" description="Low complexity" evidence="11">
    <location>
        <begin position="94"/>
        <end position="103"/>
    </location>
</feature>
<keyword evidence="6 10" id="KW-0653">Protein transport</keyword>
<comment type="subcellular location">
    <subcellularLocation>
        <location evidence="1 10">Cell membrane</location>
        <topology evidence="1 10">Multi-pass membrane protein</topology>
    </subcellularLocation>
</comment>
<comment type="caution">
    <text evidence="10">Lacks conserved residue(s) required for the propagation of feature annotation.</text>
</comment>
<dbReference type="NCBIfam" id="TIGR00810">
    <property type="entry name" value="secG"/>
    <property type="match status" value="1"/>
</dbReference>
<dbReference type="GO" id="GO:0065002">
    <property type="term" value="P:intracellular protein transmembrane transport"/>
    <property type="evidence" value="ECO:0007669"/>
    <property type="project" value="TreeGrafter"/>
</dbReference>
<accession>A0A7C6AHH6</accession>
<proteinExistence type="inferred from homology"/>
<evidence type="ECO:0000256" key="1">
    <source>
        <dbReference type="ARBA" id="ARBA00004651"/>
    </source>
</evidence>
<evidence type="ECO:0000256" key="5">
    <source>
        <dbReference type="ARBA" id="ARBA00022692"/>
    </source>
</evidence>
<dbReference type="AlphaFoldDB" id="A0A7C6AHH6"/>